<protein>
    <submittedName>
        <fullName evidence="1">Uncharacterized protein</fullName>
    </submittedName>
</protein>
<dbReference type="OrthoDB" id="5456548at2"/>
<dbReference type="EMBL" id="LGIQ01000007">
    <property type="protein sequence ID" value="KNB72966.1"/>
    <property type="molecule type" value="Genomic_DNA"/>
</dbReference>
<dbReference type="Proteomes" id="UP000036834">
    <property type="component" value="Unassembled WGS sequence"/>
</dbReference>
<organism evidence="1 2">
    <name type="scientific">Brevibacillus reuszeri</name>
    <dbReference type="NCBI Taxonomy" id="54915"/>
    <lineage>
        <taxon>Bacteria</taxon>
        <taxon>Bacillati</taxon>
        <taxon>Bacillota</taxon>
        <taxon>Bacilli</taxon>
        <taxon>Bacillales</taxon>
        <taxon>Paenibacillaceae</taxon>
        <taxon>Brevibacillus</taxon>
    </lineage>
</organism>
<dbReference type="AlphaFoldDB" id="A0A0K9YWB7"/>
<dbReference type="STRING" id="54915.ADS79_14185"/>
<proteinExistence type="predicted"/>
<dbReference type="PATRIC" id="fig|54915.3.peg.1862"/>
<comment type="caution">
    <text evidence="1">The sequence shown here is derived from an EMBL/GenBank/DDBJ whole genome shotgun (WGS) entry which is preliminary data.</text>
</comment>
<gene>
    <name evidence="1" type="ORF">ADS79_14185</name>
</gene>
<sequence>MVKFSYVLNGIGWADSFLQINDKTCYFSPSYLTEPLIDLVEGMLSLMYEIIPSDEVKQEVSFDWNFEPIGSNWFIRRVDSNTLRIKITTYQDIDNKSIGTPNIELDANCDLNLFLAELINVLELLLKKCGIVGYKSTWYHYDFPISGYLKLKYYYLHRKEFPEEKIKEDGYIEYSKSNLDEELAMLIDITRLT</sequence>
<evidence type="ECO:0000313" key="2">
    <source>
        <dbReference type="Proteomes" id="UP000036834"/>
    </source>
</evidence>
<evidence type="ECO:0000313" key="1">
    <source>
        <dbReference type="EMBL" id="KNB72966.1"/>
    </source>
</evidence>
<dbReference type="RefSeq" id="WP_049739018.1">
    <property type="nucleotide sequence ID" value="NZ_BJON01000031.1"/>
</dbReference>
<accession>A0A0K9YWB7</accession>
<name>A0A0K9YWB7_9BACL</name>
<reference evidence="2" key="1">
    <citation type="submission" date="2015-07" db="EMBL/GenBank/DDBJ databases">
        <title>Genome sequencing project for genomic taxonomy and phylogenomics of Bacillus-like bacteria.</title>
        <authorList>
            <person name="Liu B."/>
            <person name="Wang J."/>
            <person name="Zhu Y."/>
            <person name="Liu G."/>
            <person name="Chen Q."/>
            <person name="Chen Z."/>
            <person name="Lan J."/>
            <person name="Che J."/>
            <person name="Ge C."/>
            <person name="Shi H."/>
            <person name="Pan Z."/>
            <person name="Liu X."/>
        </authorList>
    </citation>
    <scope>NUCLEOTIDE SEQUENCE [LARGE SCALE GENOMIC DNA]</scope>
    <source>
        <strain evidence="2">DSM 9887</strain>
    </source>
</reference>